<gene>
    <name evidence="1" type="primary">helD_3</name>
    <name evidence="1" type="ORF">NCTC8500_03505</name>
</gene>
<dbReference type="GO" id="GO:0003678">
    <property type="term" value="F:DNA helicase activity"/>
    <property type="evidence" value="ECO:0007669"/>
    <property type="project" value="UniProtKB-EC"/>
</dbReference>
<dbReference type="GO" id="GO:0016787">
    <property type="term" value="F:hydrolase activity"/>
    <property type="evidence" value="ECO:0007669"/>
    <property type="project" value="UniProtKB-KW"/>
</dbReference>
<evidence type="ECO:0000313" key="1">
    <source>
        <dbReference type="EMBL" id="STM39684.1"/>
    </source>
</evidence>
<accession>A0A377DU73</accession>
<organism evidence="1 2">
    <name type="scientific">Escherichia coli</name>
    <dbReference type="NCBI Taxonomy" id="562"/>
    <lineage>
        <taxon>Bacteria</taxon>
        <taxon>Pseudomonadati</taxon>
        <taxon>Pseudomonadota</taxon>
        <taxon>Gammaproteobacteria</taxon>
        <taxon>Enterobacterales</taxon>
        <taxon>Enterobacteriaceae</taxon>
        <taxon>Escherichia</taxon>
    </lineage>
</organism>
<dbReference type="Proteomes" id="UP000254429">
    <property type="component" value="Unassembled WGS sequence"/>
</dbReference>
<dbReference type="EC" id="3.6.1.-" evidence="1"/>
<protein>
    <submittedName>
        <fullName evidence="1">DNA helicase IV</fullName>
        <ecNumber evidence="1">3.6.1.-</ecNumber>
        <ecNumber evidence="1">3.6.4.12</ecNumber>
    </submittedName>
</protein>
<proteinExistence type="predicted"/>
<keyword evidence="1" id="KW-0547">Nucleotide-binding</keyword>
<dbReference type="AlphaFoldDB" id="A0A377DU73"/>
<evidence type="ECO:0000313" key="2">
    <source>
        <dbReference type="Proteomes" id="UP000254429"/>
    </source>
</evidence>
<dbReference type="EC" id="3.6.4.12" evidence="1"/>
<keyword evidence="1" id="KW-0378">Hydrolase</keyword>
<name>A0A377DU73_ECOLX</name>
<keyword evidence="1" id="KW-0347">Helicase</keyword>
<keyword evidence="1" id="KW-0067">ATP-binding</keyword>
<sequence>MQWSVPEGNFWDDEKLQRRLASRLDRWVSLMRMHGGAQAEMIASAPEEIRDLFSKRIKLMAPLLKVWKGALKAEKRCRFFGPYSSGDCDSGERSLYQPVEAYSG</sequence>
<dbReference type="EMBL" id="UGFG01000001">
    <property type="protein sequence ID" value="STM39684.1"/>
    <property type="molecule type" value="Genomic_DNA"/>
</dbReference>
<reference evidence="1 2" key="1">
    <citation type="submission" date="2018-06" db="EMBL/GenBank/DDBJ databases">
        <authorList>
            <consortium name="Pathogen Informatics"/>
            <person name="Doyle S."/>
        </authorList>
    </citation>
    <scope>NUCLEOTIDE SEQUENCE [LARGE SCALE GENOMIC DNA]</scope>
    <source>
        <strain evidence="1 2">NCTC8500</strain>
    </source>
</reference>